<dbReference type="Proteomes" id="UP000290401">
    <property type="component" value="Unassembled WGS sequence"/>
</dbReference>
<proteinExistence type="predicted"/>
<dbReference type="AlphaFoldDB" id="A0AAE5X1Q6"/>
<dbReference type="PANTHER" id="PTHR44858:SF1">
    <property type="entry name" value="UDP-N-ACETYLGLUCOSAMINE--PEPTIDE N-ACETYLGLUCOSAMINYLTRANSFERASE SPINDLY-RELATED"/>
    <property type="match status" value="1"/>
</dbReference>
<dbReference type="SUPFAM" id="SSF48452">
    <property type="entry name" value="TPR-like"/>
    <property type="match status" value="2"/>
</dbReference>
<dbReference type="KEGG" id="bgz:XH91_18935"/>
<keyword evidence="3" id="KW-0812">Transmembrane</keyword>
<dbReference type="PANTHER" id="PTHR44858">
    <property type="entry name" value="TETRATRICOPEPTIDE REPEAT PROTEIN 6"/>
    <property type="match status" value="1"/>
</dbReference>
<evidence type="ECO:0000313" key="4">
    <source>
        <dbReference type="EMBL" id="QAU47221.1"/>
    </source>
</evidence>
<dbReference type="EMBL" id="CP030053">
    <property type="protein sequence ID" value="QAU47221.1"/>
    <property type="molecule type" value="Genomic_DNA"/>
</dbReference>
<evidence type="ECO:0008006" key="8">
    <source>
        <dbReference type="Google" id="ProtNLM"/>
    </source>
</evidence>
<evidence type="ECO:0000256" key="3">
    <source>
        <dbReference type="SAM" id="Phobius"/>
    </source>
</evidence>
<evidence type="ECO:0000256" key="2">
    <source>
        <dbReference type="ARBA" id="ARBA00022803"/>
    </source>
</evidence>
<keyword evidence="1" id="KW-0677">Repeat</keyword>
<feature type="transmembrane region" description="Helical" evidence="3">
    <location>
        <begin position="23"/>
        <end position="42"/>
    </location>
</feature>
<keyword evidence="3" id="KW-0472">Membrane</keyword>
<accession>A0AAE5X1Q6</accession>
<reference evidence="4 6" key="1">
    <citation type="submission" date="2018-06" db="EMBL/GenBank/DDBJ databases">
        <title>Comparative genomics of rhizobia nodulating Arachis hypogaea in China.</title>
        <authorList>
            <person name="Li Y."/>
        </authorList>
    </citation>
    <scope>NUCLEOTIDE SEQUENCE [LARGE SCALE GENOMIC DNA]</scope>
    <source>
        <strain evidence="4 6">CCBAU 51670</strain>
    </source>
</reference>
<sequence>MADDKLIDILIRESAGPLDVSKVLLAGTLLIAGFYALFRFFIEARIKATFDRELERTKALLDLQKQQLMKDFGLFAERKHELNREVYIQLRAAYRSLNKAIRAAYEHVDTNVLSPTGLDEYLAGLDVSLLDRKELVQLQEIAPDVVRMEIIRRTPRFRRERAERDMRIATEAVFTNELFLDGPVVAACNAVVSLAKQCVPAFDLEKREPCPALDQIPAALSRVRAAMRLSLLGEKDALDENGGYAEDPDDAFVSYMRNMEPPTIGGFVDFEDDLARLVSRGSVPEVRTNIERTRKVLLAAAGAEAVTSEQKLAKARALVELGRIDEAVALANLMLKDDSGDTRALPVICEGRLRKGENLKALEVIDRYVAAHPTDAEGWYMRGRANWGGFSDSAEDFRTALKYQPDHHKARAALANVYLRRGNTSGAIQEADQCLAEAPHDLTGQIVRLELLAEMHRWARLPVVCDQVLVIHPRQPLAIKLKGDALNILGRPVDAASFADGILSQTPDFPEALAVRARASFNRAEFEPALSDANAALARGPGNADAKLVRAEALFALKRWDEAIAAATEAYPFAKAFSREAGTILNLLQVSQRAKITVAADAATKSSPETAKELQ</sequence>
<dbReference type="SMART" id="SM00028">
    <property type="entry name" value="TPR"/>
    <property type="match status" value="4"/>
</dbReference>
<dbReference type="InterPro" id="IPR011990">
    <property type="entry name" value="TPR-like_helical_dom_sf"/>
</dbReference>
<dbReference type="Proteomes" id="UP000288972">
    <property type="component" value="Chromosome"/>
</dbReference>
<keyword evidence="3" id="KW-1133">Transmembrane helix</keyword>
<evidence type="ECO:0000313" key="7">
    <source>
        <dbReference type="Proteomes" id="UP000290401"/>
    </source>
</evidence>
<evidence type="ECO:0000313" key="6">
    <source>
        <dbReference type="Proteomes" id="UP000288972"/>
    </source>
</evidence>
<evidence type="ECO:0000313" key="5">
    <source>
        <dbReference type="EMBL" id="RXH13715.1"/>
    </source>
</evidence>
<reference evidence="5 7" key="2">
    <citation type="submission" date="2018-10" db="EMBL/GenBank/DDBJ databases">
        <title>Bradyrhizobium sp. nov., effective nodules isolated from peanut in China.</title>
        <authorList>
            <person name="Li Y."/>
        </authorList>
    </citation>
    <scope>NUCLEOTIDE SEQUENCE [LARGE SCALE GENOMIC DNA]</scope>
    <source>
        <strain evidence="5 7">CCBAU 53426</strain>
    </source>
</reference>
<dbReference type="EMBL" id="RDQZ01000009">
    <property type="protein sequence ID" value="RXH13715.1"/>
    <property type="molecule type" value="Genomic_DNA"/>
</dbReference>
<protein>
    <recommendedName>
        <fullName evidence="8">Tetratricopeptide repeat protein</fullName>
    </recommendedName>
</protein>
<gene>
    <name evidence="5" type="ORF">EAS56_14055</name>
    <name evidence="4" type="ORF">XH91_18935</name>
</gene>
<name>A0AAE5X1Q6_9BRAD</name>
<keyword evidence="7" id="KW-1185">Reference proteome</keyword>
<dbReference type="InterPro" id="IPR019734">
    <property type="entry name" value="TPR_rpt"/>
</dbReference>
<dbReference type="InterPro" id="IPR050498">
    <property type="entry name" value="Ycf3"/>
</dbReference>
<organism evidence="4 6">
    <name type="scientific">Bradyrhizobium guangzhouense</name>
    <dbReference type="NCBI Taxonomy" id="1325095"/>
    <lineage>
        <taxon>Bacteria</taxon>
        <taxon>Pseudomonadati</taxon>
        <taxon>Pseudomonadota</taxon>
        <taxon>Alphaproteobacteria</taxon>
        <taxon>Hyphomicrobiales</taxon>
        <taxon>Nitrobacteraceae</taxon>
        <taxon>Bradyrhizobium</taxon>
    </lineage>
</organism>
<evidence type="ECO:0000256" key="1">
    <source>
        <dbReference type="ARBA" id="ARBA00022737"/>
    </source>
</evidence>
<keyword evidence="2" id="KW-0802">TPR repeat</keyword>
<dbReference type="Pfam" id="PF13432">
    <property type="entry name" value="TPR_16"/>
    <property type="match status" value="2"/>
</dbReference>
<dbReference type="Gene3D" id="1.25.40.10">
    <property type="entry name" value="Tetratricopeptide repeat domain"/>
    <property type="match status" value="2"/>
</dbReference>
<dbReference type="RefSeq" id="WP_128951958.1">
    <property type="nucleotide sequence ID" value="NZ_CP030053.1"/>
</dbReference>